<reference evidence="1 2" key="1">
    <citation type="journal article" date="2021" name="Hortic Res">
        <title>High-quality reference genome and annotation aids understanding of berry development for evergreen blueberry (Vaccinium darrowii).</title>
        <authorList>
            <person name="Yu J."/>
            <person name="Hulse-Kemp A.M."/>
            <person name="Babiker E."/>
            <person name="Staton M."/>
        </authorList>
    </citation>
    <scope>NUCLEOTIDE SEQUENCE [LARGE SCALE GENOMIC DNA]</scope>
    <source>
        <strain evidence="2">cv. NJ 8807/NJ 8810</strain>
        <tissue evidence="1">Young leaf</tissue>
    </source>
</reference>
<keyword evidence="2" id="KW-1185">Reference proteome</keyword>
<evidence type="ECO:0000313" key="2">
    <source>
        <dbReference type="Proteomes" id="UP000828048"/>
    </source>
</evidence>
<gene>
    <name evidence="1" type="ORF">Vadar_022756</name>
</gene>
<dbReference type="Proteomes" id="UP000828048">
    <property type="component" value="Chromosome 9"/>
</dbReference>
<organism evidence="1 2">
    <name type="scientific">Vaccinium darrowii</name>
    <dbReference type="NCBI Taxonomy" id="229202"/>
    <lineage>
        <taxon>Eukaryota</taxon>
        <taxon>Viridiplantae</taxon>
        <taxon>Streptophyta</taxon>
        <taxon>Embryophyta</taxon>
        <taxon>Tracheophyta</taxon>
        <taxon>Spermatophyta</taxon>
        <taxon>Magnoliopsida</taxon>
        <taxon>eudicotyledons</taxon>
        <taxon>Gunneridae</taxon>
        <taxon>Pentapetalae</taxon>
        <taxon>asterids</taxon>
        <taxon>Ericales</taxon>
        <taxon>Ericaceae</taxon>
        <taxon>Vaccinioideae</taxon>
        <taxon>Vaccinieae</taxon>
        <taxon>Vaccinium</taxon>
    </lineage>
</organism>
<proteinExistence type="predicted"/>
<comment type="caution">
    <text evidence="1">The sequence shown here is derived from an EMBL/GenBank/DDBJ whole genome shotgun (WGS) entry which is preliminary data.</text>
</comment>
<dbReference type="EMBL" id="CM037159">
    <property type="protein sequence ID" value="KAH7866618.1"/>
    <property type="molecule type" value="Genomic_DNA"/>
</dbReference>
<evidence type="ECO:0000313" key="1">
    <source>
        <dbReference type="EMBL" id="KAH7866618.1"/>
    </source>
</evidence>
<protein>
    <submittedName>
        <fullName evidence="1">Uncharacterized protein</fullName>
    </submittedName>
</protein>
<sequence length="80" mass="8624">MVGHKPPAKIVIPGNVIGVAAAIVTGNLDNLECDVAYPRALRNAYETRLLVLQLICLAWLCLGSGGDGKQRNCKGFRGFW</sequence>
<name>A0ACB7ZLQ5_9ERIC</name>
<accession>A0ACB7ZLQ5</accession>